<keyword evidence="1" id="KW-0812">Transmembrane</keyword>
<reference evidence="2 3" key="1">
    <citation type="submission" date="2023-07" db="EMBL/GenBank/DDBJ databases">
        <title>Sequencing the genomes of 1000 actinobacteria strains.</title>
        <authorList>
            <person name="Klenk H.-P."/>
        </authorList>
    </citation>
    <scope>NUCLEOTIDE SEQUENCE [LARGE SCALE GENOMIC DNA]</scope>
    <source>
        <strain evidence="2 3">DSM 14555</strain>
    </source>
</reference>
<accession>A0ABU1JD71</accession>
<evidence type="ECO:0008006" key="4">
    <source>
        <dbReference type="Google" id="ProtNLM"/>
    </source>
</evidence>
<keyword evidence="1" id="KW-1133">Transmembrane helix</keyword>
<gene>
    <name evidence="2" type="ORF">JOE69_002621</name>
</gene>
<dbReference type="EMBL" id="JAVDQF010000001">
    <property type="protein sequence ID" value="MDR6270383.1"/>
    <property type="molecule type" value="Genomic_DNA"/>
</dbReference>
<evidence type="ECO:0000313" key="3">
    <source>
        <dbReference type="Proteomes" id="UP001185069"/>
    </source>
</evidence>
<keyword evidence="3" id="KW-1185">Reference proteome</keyword>
<dbReference type="RefSeq" id="WP_296364255.1">
    <property type="nucleotide sequence ID" value="NZ_BAAAHY010000007.1"/>
</dbReference>
<feature type="transmembrane region" description="Helical" evidence="1">
    <location>
        <begin position="78"/>
        <end position="99"/>
    </location>
</feature>
<protein>
    <recommendedName>
        <fullName evidence="4">Permease</fullName>
    </recommendedName>
</protein>
<organism evidence="2 3">
    <name type="scientific">Arthrobacter russicus</name>
    <dbReference type="NCBI Taxonomy" id="172040"/>
    <lineage>
        <taxon>Bacteria</taxon>
        <taxon>Bacillati</taxon>
        <taxon>Actinomycetota</taxon>
        <taxon>Actinomycetes</taxon>
        <taxon>Micrococcales</taxon>
        <taxon>Micrococcaceae</taxon>
        <taxon>Arthrobacter</taxon>
    </lineage>
</organism>
<feature type="transmembrane region" description="Helical" evidence="1">
    <location>
        <begin position="163"/>
        <end position="181"/>
    </location>
</feature>
<feature type="transmembrane region" description="Helical" evidence="1">
    <location>
        <begin position="187"/>
        <end position="204"/>
    </location>
</feature>
<feature type="transmembrane region" description="Helical" evidence="1">
    <location>
        <begin position="216"/>
        <end position="238"/>
    </location>
</feature>
<dbReference type="Proteomes" id="UP001185069">
    <property type="component" value="Unassembled WGS sequence"/>
</dbReference>
<feature type="transmembrane region" description="Helical" evidence="1">
    <location>
        <begin position="54"/>
        <end position="72"/>
    </location>
</feature>
<keyword evidence="1" id="KW-0472">Membrane</keyword>
<name>A0ABU1JD71_9MICC</name>
<feature type="transmembrane region" description="Helical" evidence="1">
    <location>
        <begin position="111"/>
        <end position="132"/>
    </location>
</feature>
<comment type="caution">
    <text evidence="2">The sequence shown here is derived from an EMBL/GenBank/DDBJ whole genome shotgun (WGS) entry which is preliminary data.</text>
</comment>
<evidence type="ECO:0000313" key="2">
    <source>
        <dbReference type="EMBL" id="MDR6270383.1"/>
    </source>
</evidence>
<evidence type="ECO:0000256" key="1">
    <source>
        <dbReference type="SAM" id="Phobius"/>
    </source>
</evidence>
<proteinExistence type="predicted"/>
<sequence length="244" mass="25076">MKTWSVGMAGLLGLVTIVAASYGPSGLSVFVGVLFSVLFGYGWPHYLGVPAKKTLGVVIALCGSLSVLVARFAPGPDILSGLPVIMALGIIAVFVIQLIRGTGQSHRLESTFGCVVGVFIASVGSGWIAAHRFTQESAMTWIAGICAVVVLLLSMIPWPDRIIAPLGLLLGALAGPLAALLFSDLHILPAAVIGAVIAAVLLSFRRLANIATPLGHVAGAVAMGLAPVLSLGAMVYFIDKLLVT</sequence>
<feature type="transmembrane region" description="Helical" evidence="1">
    <location>
        <begin position="29"/>
        <end position="47"/>
    </location>
</feature>
<feature type="transmembrane region" description="Helical" evidence="1">
    <location>
        <begin position="138"/>
        <end position="156"/>
    </location>
</feature>